<name>A0A9P5XGD8_9AGAR</name>
<keyword evidence="2" id="KW-1133">Transmembrane helix</keyword>
<evidence type="ECO:0000256" key="1">
    <source>
        <dbReference type="SAM" id="MobiDB-lite"/>
    </source>
</evidence>
<dbReference type="PANTHER" id="PTHR42850">
    <property type="entry name" value="METALLOPHOSPHOESTERASE"/>
    <property type="match status" value="1"/>
</dbReference>
<dbReference type="GO" id="GO:0006798">
    <property type="term" value="P:polyphosphate catabolic process"/>
    <property type="evidence" value="ECO:0007669"/>
    <property type="project" value="TreeGrafter"/>
</dbReference>
<reference evidence="4" key="1">
    <citation type="submission" date="2020-11" db="EMBL/GenBank/DDBJ databases">
        <authorList>
            <consortium name="DOE Joint Genome Institute"/>
            <person name="Ahrendt S."/>
            <person name="Riley R."/>
            <person name="Andreopoulos W."/>
            <person name="Labutti K."/>
            <person name="Pangilinan J."/>
            <person name="Ruiz-Duenas F.J."/>
            <person name="Barrasa J.M."/>
            <person name="Sanchez-Garcia M."/>
            <person name="Camarero S."/>
            <person name="Miyauchi S."/>
            <person name="Serrano A."/>
            <person name="Linde D."/>
            <person name="Babiker R."/>
            <person name="Drula E."/>
            <person name="Ayuso-Fernandez I."/>
            <person name="Pacheco R."/>
            <person name="Padilla G."/>
            <person name="Ferreira P."/>
            <person name="Barriuso J."/>
            <person name="Kellner H."/>
            <person name="Castanera R."/>
            <person name="Alfaro M."/>
            <person name="Ramirez L."/>
            <person name="Pisabarro A.G."/>
            <person name="Kuo A."/>
            <person name="Tritt A."/>
            <person name="Lipzen A."/>
            <person name="He G."/>
            <person name="Yan M."/>
            <person name="Ng V."/>
            <person name="Cullen D."/>
            <person name="Martin F."/>
            <person name="Rosso M.-N."/>
            <person name="Henrissat B."/>
            <person name="Hibbett D."/>
            <person name="Martinez A.T."/>
            <person name="Grigoriev I.V."/>
        </authorList>
    </citation>
    <scope>NUCLEOTIDE SEQUENCE</scope>
    <source>
        <strain evidence="4">MF-IS2</strain>
    </source>
</reference>
<dbReference type="PANTHER" id="PTHR42850:SF4">
    <property type="entry name" value="ZINC-DEPENDENT ENDOPOLYPHOSPHATASE"/>
    <property type="match status" value="1"/>
</dbReference>
<evidence type="ECO:0000259" key="3">
    <source>
        <dbReference type="Pfam" id="PF00149"/>
    </source>
</evidence>
<sequence>MRPPRQYLVLPTIGIIGLFVFIPYTLGLLLTLSKGTVSKHPDFEHYQHIRTLSPDEFPIGDPHRRVIIVGDIHGMMEPLETLLERVAYDHQNDILVHTGDILSRGRHKGSMKVIEFMTTYQVVGVRGNHDQQIIEWRGWIDWFTTLDGGKQWLSDTHSKWLMDHADGHSLSKWVKQQRKESRGEDAEWWDRIPEDWQPFGDHYRIAKALTEEQYAYLLALPLKLYIPSAHTFIVHAGLLPFNVHYDYDHRRQPLARVPSMPVYSSSHRNEEIETLRVIQELAILRRVPQNTDPWVNLNMRSVLKSKRITRRSNKGTPWAKYWNDQMSMCDGFEQALGALQMQEEQYVLPDISTREKTLPCYPASVIYGHSASRGLDVGRWTYGLDTGCVYGRQLSAMILGPNPLPFPEEWEEDDHDDGSETTQGPNGIETRVDITKKTKTVKFGEHGEAKIVRVSCSR</sequence>
<dbReference type="InterPro" id="IPR004843">
    <property type="entry name" value="Calcineurin-like_PHP"/>
</dbReference>
<comment type="caution">
    <text evidence="4">The sequence shown here is derived from an EMBL/GenBank/DDBJ whole genome shotgun (WGS) entry which is preliminary data.</text>
</comment>
<feature type="region of interest" description="Disordered" evidence="1">
    <location>
        <begin position="403"/>
        <end position="429"/>
    </location>
</feature>
<dbReference type="Pfam" id="PF00149">
    <property type="entry name" value="Metallophos"/>
    <property type="match status" value="1"/>
</dbReference>
<dbReference type="Gene3D" id="3.60.21.10">
    <property type="match status" value="1"/>
</dbReference>
<dbReference type="InterPro" id="IPR029052">
    <property type="entry name" value="Metallo-depent_PP-like"/>
</dbReference>
<dbReference type="GO" id="GO:0005737">
    <property type="term" value="C:cytoplasm"/>
    <property type="evidence" value="ECO:0007669"/>
    <property type="project" value="TreeGrafter"/>
</dbReference>
<feature type="domain" description="Calcineurin-like phosphoesterase" evidence="3">
    <location>
        <begin position="65"/>
        <end position="200"/>
    </location>
</feature>
<protein>
    <submittedName>
        <fullName evidence="4">Metallo-dependent phosphatase</fullName>
    </submittedName>
</protein>
<dbReference type="AlphaFoldDB" id="A0A9P5XGD8"/>
<dbReference type="InterPro" id="IPR050126">
    <property type="entry name" value="Ap4A_hydrolase"/>
</dbReference>
<dbReference type="GO" id="GO:0000298">
    <property type="term" value="F:endopolyphosphatase activity"/>
    <property type="evidence" value="ECO:0007669"/>
    <property type="project" value="TreeGrafter"/>
</dbReference>
<keyword evidence="2" id="KW-0812">Transmembrane</keyword>
<feature type="transmembrane region" description="Helical" evidence="2">
    <location>
        <begin position="7"/>
        <end position="30"/>
    </location>
</feature>
<dbReference type="Proteomes" id="UP000807342">
    <property type="component" value="Unassembled WGS sequence"/>
</dbReference>
<evidence type="ECO:0000313" key="4">
    <source>
        <dbReference type="EMBL" id="KAF9450917.1"/>
    </source>
</evidence>
<dbReference type="GO" id="GO:0016791">
    <property type="term" value="F:phosphatase activity"/>
    <property type="evidence" value="ECO:0007669"/>
    <property type="project" value="TreeGrafter"/>
</dbReference>
<gene>
    <name evidence="4" type="ORF">P691DRAFT_725182</name>
</gene>
<organism evidence="4 5">
    <name type="scientific">Macrolepiota fuliginosa MF-IS2</name>
    <dbReference type="NCBI Taxonomy" id="1400762"/>
    <lineage>
        <taxon>Eukaryota</taxon>
        <taxon>Fungi</taxon>
        <taxon>Dikarya</taxon>
        <taxon>Basidiomycota</taxon>
        <taxon>Agaricomycotina</taxon>
        <taxon>Agaricomycetes</taxon>
        <taxon>Agaricomycetidae</taxon>
        <taxon>Agaricales</taxon>
        <taxon>Agaricineae</taxon>
        <taxon>Agaricaceae</taxon>
        <taxon>Macrolepiota</taxon>
    </lineage>
</organism>
<dbReference type="EMBL" id="MU151095">
    <property type="protein sequence ID" value="KAF9450917.1"/>
    <property type="molecule type" value="Genomic_DNA"/>
</dbReference>
<evidence type="ECO:0000313" key="5">
    <source>
        <dbReference type="Proteomes" id="UP000807342"/>
    </source>
</evidence>
<keyword evidence="5" id="KW-1185">Reference proteome</keyword>
<evidence type="ECO:0000256" key="2">
    <source>
        <dbReference type="SAM" id="Phobius"/>
    </source>
</evidence>
<feature type="compositionally biased region" description="Acidic residues" evidence="1">
    <location>
        <begin position="408"/>
        <end position="419"/>
    </location>
</feature>
<accession>A0A9P5XGD8</accession>
<keyword evidence="2" id="KW-0472">Membrane</keyword>
<proteinExistence type="predicted"/>
<dbReference type="SUPFAM" id="SSF56300">
    <property type="entry name" value="Metallo-dependent phosphatases"/>
    <property type="match status" value="1"/>
</dbReference>
<dbReference type="OrthoDB" id="10267127at2759"/>